<feature type="transmembrane region" description="Helical" evidence="5">
    <location>
        <begin position="85"/>
        <end position="104"/>
    </location>
</feature>
<gene>
    <name evidence="7" type="primary">LOC108562045</name>
</gene>
<dbReference type="Pfam" id="PF03619">
    <property type="entry name" value="Solute_trans_a"/>
    <property type="match status" value="1"/>
</dbReference>
<evidence type="ECO:0000256" key="5">
    <source>
        <dbReference type="SAM" id="Phobius"/>
    </source>
</evidence>
<feature type="transmembrane region" description="Helical" evidence="5">
    <location>
        <begin position="212"/>
        <end position="236"/>
    </location>
</feature>
<comment type="subcellular location">
    <subcellularLocation>
        <location evidence="1">Membrane</location>
        <topology evidence="1">Multi-pass membrane protein</topology>
    </subcellularLocation>
</comment>
<keyword evidence="6" id="KW-1185">Reference proteome</keyword>
<dbReference type="Proteomes" id="UP000695000">
    <property type="component" value="Unplaced"/>
</dbReference>
<evidence type="ECO:0000256" key="4">
    <source>
        <dbReference type="ARBA" id="ARBA00023136"/>
    </source>
</evidence>
<sequence length="353" mass="39571">MDLLIPSDSEVISREVKNIGFAMDNQTVCPKEVPSFTEYLSALSVYGITVITCGAIAVLLVLIIFIDTLKYIMKNSSPRVKAHSALVIGVYPVVAVAAFCATLVPRAQLLSEAMTQASFMVGMYQLFCLCVAYCGGEAELIRKVKPEALNMKVGPCCFWPCCCFPTLEITKHRVRYLRLLVLQLPVVQGLVYMTLLVMWAERESLYQVNYMYFQPIIIISILFGIWGMLMTINLLKDVLKDFSMPAKFMVLQFVLLIAKLQGLAFRIAAWTGLLPCRDPINSEVYGNVIHNTLMMGEMVLLGILARNLYKKVLPDQETKMCVIKTIGSIVEELQFSNNNNTHIPNLQSNDNKV</sequence>
<feature type="transmembrane region" description="Helical" evidence="5">
    <location>
        <begin position="43"/>
        <end position="65"/>
    </location>
</feature>
<accession>A0ABM1MMC1</accession>
<keyword evidence="2 5" id="KW-0812">Transmembrane</keyword>
<dbReference type="RefSeq" id="XP_017775721.1">
    <property type="nucleotide sequence ID" value="XM_017920232.1"/>
</dbReference>
<feature type="transmembrane region" description="Helical" evidence="5">
    <location>
        <begin position="248"/>
        <end position="268"/>
    </location>
</feature>
<reference evidence="7" key="1">
    <citation type="submission" date="2025-08" db="UniProtKB">
        <authorList>
            <consortium name="RefSeq"/>
        </authorList>
    </citation>
    <scope>IDENTIFICATION</scope>
    <source>
        <tissue evidence="7">Whole Larva</tissue>
    </source>
</reference>
<evidence type="ECO:0000313" key="7">
    <source>
        <dbReference type="RefSeq" id="XP_017775721.1"/>
    </source>
</evidence>
<name>A0ABM1MMC1_NICVS</name>
<protein>
    <submittedName>
        <fullName evidence="7">Organic solute transporter alpha-like protein</fullName>
    </submittedName>
</protein>
<keyword evidence="4 5" id="KW-0472">Membrane</keyword>
<evidence type="ECO:0000313" key="6">
    <source>
        <dbReference type="Proteomes" id="UP000695000"/>
    </source>
</evidence>
<feature type="transmembrane region" description="Helical" evidence="5">
    <location>
        <begin position="288"/>
        <end position="309"/>
    </location>
</feature>
<dbReference type="InterPro" id="IPR005178">
    <property type="entry name" value="Ostalpha/TMEM184C"/>
</dbReference>
<dbReference type="GeneID" id="108562045"/>
<keyword evidence="3 5" id="KW-1133">Transmembrane helix</keyword>
<evidence type="ECO:0000256" key="1">
    <source>
        <dbReference type="ARBA" id="ARBA00004141"/>
    </source>
</evidence>
<feature type="transmembrane region" description="Helical" evidence="5">
    <location>
        <begin position="116"/>
        <end position="135"/>
    </location>
</feature>
<evidence type="ECO:0000256" key="3">
    <source>
        <dbReference type="ARBA" id="ARBA00022989"/>
    </source>
</evidence>
<feature type="transmembrane region" description="Helical" evidence="5">
    <location>
        <begin position="179"/>
        <end position="200"/>
    </location>
</feature>
<evidence type="ECO:0000256" key="2">
    <source>
        <dbReference type="ARBA" id="ARBA00022692"/>
    </source>
</evidence>
<dbReference type="SMART" id="SM01417">
    <property type="entry name" value="Solute_trans_a"/>
    <property type="match status" value="1"/>
</dbReference>
<proteinExistence type="predicted"/>
<organism evidence="6 7">
    <name type="scientific">Nicrophorus vespilloides</name>
    <name type="common">Boreal carrion beetle</name>
    <dbReference type="NCBI Taxonomy" id="110193"/>
    <lineage>
        <taxon>Eukaryota</taxon>
        <taxon>Metazoa</taxon>
        <taxon>Ecdysozoa</taxon>
        <taxon>Arthropoda</taxon>
        <taxon>Hexapoda</taxon>
        <taxon>Insecta</taxon>
        <taxon>Pterygota</taxon>
        <taxon>Neoptera</taxon>
        <taxon>Endopterygota</taxon>
        <taxon>Coleoptera</taxon>
        <taxon>Polyphaga</taxon>
        <taxon>Staphyliniformia</taxon>
        <taxon>Silphidae</taxon>
        <taxon>Nicrophorinae</taxon>
        <taxon>Nicrophorus</taxon>
    </lineage>
</organism>
<dbReference type="PANTHER" id="PTHR23423">
    <property type="entry name" value="ORGANIC SOLUTE TRANSPORTER-RELATED"/>
    <property type="match status" value="1"/>
</dbReference>